<dbReference type="InterPro" id="IPR013595">
    <property type="entry name" value="Pept_S33_TAP-like_C"/>
</dbReference>
<dbReference type="InterPro" id="IPR051601">
    <property type="entry name" value="Serine_prot/Carboxylest_S33"/>
</dbReference>
<reference evidence="5 6" key="1">
    <citation type="journal article" date="2024" name="bioRxiv">
        <title>Comparative genomics of Cryptococcus and Kwoniella reveals pathogenesis evolution and contrasting karyotype dynamics via intercentromeric recombination or chromosome fusion.</title>
        <authorList>
            <person name="Coelho M.A."/>
            <person name="David-Palma M."/>
            <person name="Shea T."/>
            <person name="Bowers K."/>
            <person name="McGinley-Smith S."/>
            <person name="Mohammad A.W."/>
            <person name="Gnirke A."/>
            <person name="Yurkov A.M."/>
            <person name="Nowrousian M."/>
            <person name="Sun S."/>
            <person name="Cuomo C.A."/>
            <person name="Heitman J."/>
        </authorList>
    </citation>
    <scope>NUCLEOTIDE SEQUENCE [LARGE SCALE GENOMIC DNA]</scope>
    <source>
        <strain evidence="5 6">CBS 13917</strain>
    </source>
</reference>
<name>A0AAW0Z0S6_9TREE</name>
<comment type="similarity">
    <text evidence="1">Belongs to the peptidase S33 family.</text>
</comment>
<sequence length="490" mass="54234">MKGLEEGDSLPHSRNSLHIEHGRNPRNLLGKLMIVAALAYVSWTTWFQSRPQAILTSGPGGSGTSMLWAKGKLFGDMYTDGQMDVLGFDPRVSGYDTLDRMDAMNEALMQGCEAKYGDMPRFLTTAFVARDVDAIRDALGEETLTAFMVSYGTGIGESSNGDTGRVRLADKPAQAKMFPDRVGNIALDGMEFVRDGWNPWGWGVTSLDNVTDAFEDGFIGECVRAGPKACSLASDHLNTGDDYHAARKALSLRVHKLFDDIKKRPIPAVSSQGPGIVTYEELVGWLYSILYQPPQWKDSARLLAELEMGNATSALVQWHQQRFSFDPTKESKELKSDELESMVICGDAAGAESHSLDWWKVLHLNMTKKSWISGSSRLLATLPCRHFKWEPAEVYRGGFNHTLRHPLLLIGSPYDPATPLRNGRRLAKEMGDNARMLVHHGYGHSSARDLSSCTNAIVQSYILNGTLPETAEVHCEPDKKPYDVDFQGFA</sequence>
<evidence type="ECO:0000256" key="1">
    <source>
        <dbReference type="ARBA" id="ARBA00010088"/>
    </source>
</evidence>
<accession>A0AAW0Z0S6</accession>
<dbReference type="InterPro" id="IPR029058">
    <property type="entry name" value="AB_hydrolase_fold"/>
</dbReference>
<dbReference type="EMBL" id="JBCAWK010000004">
    <property type="protein sequence ID" value="KAK8861188.1"/>
    <property type="molecule type" value="Genomic_DNA"/>
</dbReference>
<feature type="region of interest" description="Disordered" evidence="3">
    <location>
        <begin position="1"/>
        <end position="21"/>
    </location>
</feature>
<dbReference type="Gene3D" id="3.40.50.1820">
    <property type="entry name" value="alpha/beta hydrolase"/>
    <property type="match status" value="1"/>
</dbReference>
<dbReference type="KEGG" id="kne:92179266"/>
<keyword evidence="6" id="KW-1185">Reference proteome</keyword>
<evidence type="ECO:0000313" key="5">
    <source>
        <dbReference type="EMBL" id="KAK8861188.1"/>
    </source>
</evidence>
<gene>
    <name evidence="5" type="ORF">IAR55_002007</name>
</gene>
<comment type="caution">
    <text evidence="5">The sequence shown here is derived from an EMBL/GenBank/DDBJ whole genome shotgun (WGS) entry which is preliminary data.</text>
</comment>
<protein>
    <recommendedName>
        <fullName evidence="4">Peptidase S33 tripeptidyl aminopeptidase-like C-terminal domain-containing protein</fullName>
    </recommendedName>
</protein>
<dbReference type="GeneID" id="92179266"/>
<dbReference type="PANTHER" id="PTHR43248:SF25">
    <property type="entry name" value="AB HYDROLASE-1 DOMAIN-CONTAINING PROTEIN-RELATED"/>
    <property type="match status" value="1"/>
</dbReference>
<organism evidence="5 6">
    <name type="scientific">Kwoniella newhampshirensis</name>
    <dbReference type="NCBI Taxonomy" id="1651941"/>
    <lineage>
        <taxon>Eukaryota</taxon>
        <taxon>Fungi</taxon>
        <taxon>Dikarya</taxon>
        <taxon>Basidiomycota</taxon>
        <taxon>Agaricomycotina</taxon>
        <taxon>Tremellomycetes</taxon>
        <taxon>Tremellales</taxon>
        <taxon>Cryptococcaceae</taxon>
        <taxon>Kwoniella</taxon>
    </lineage>
</organism>
<keyword evidence="2" id="KW-0378">Hydrolase</keyword>
<dbReference type="GO" id="GO:0016787">
    <property type="term" value="F:hydrolase activity"/>
    <property type="evidence" value="ECO:0007669"/>
    <property type="project" value="UniProtKB-KW"/>
</dbReference>
<dbReference type="Proteomes" id="UP001388673">
    <property type="component" value="Unassembled WGS sequence"/>
</dbReference>
<dbReference type="RefSeq" id="XP_066803813.1">
    <property type="nucleotide sequence ID" value="XM_066945124.1"/>
</dbReference>
<dbReference type="Pfam" id="PF08386">
    <property type="entry name" value="Abhydrolase_4"/>
    <property type="match status" value="1"/>
</dbReference>
<evidence type="ECO:0000313" key="6">
    <source>
        <dbReference type="Proteomes" id="UP001388673"/>
    </source>
</evidence>
<dbReference type="AlphaFoldDB" id="A0AAW0Z0S6"/>
<evidence type="ECO:0000259" key="4">
    <source>
        <dbReference type="Pfam" id="PF08386"/>
    </source>
</evidence>
<dbReference type="SUPFAM" id="SSF53474">
    <property type="entry name" value="alpha/beta-Hydrolases"/>
    <property type="match status" value="1"/>
</dbReference>
<evidence type="ECO:0000256" key="3">
    <source>
        <dbReference type="SAM" id="MobiDB-lite"/>
    </source>
</evidence>
<dbReference type="PANTHER" id="PTHR43248">
    <property type="entry name" value="2-SUCCINYL-6-HYDROXY-2,4-CYCLOHEXADIENE-1-CARBOXYLATE SYNTHASE"/>
    <property type="match status" value="1"/>
</dbReference>
<proteinExistence type="inferred from homology"/>
<feature type="domain" description="Peptidase S33 tripeptidyl aminopeptidase-like C-terminal" evidence="4">
    <location>
        <begin position="380"/>
        <end position="470"/>
    </location>
</feature>
<evidence type="ECO:0000256" key="2">
    <source>
        <dbReference type="ARBA" id="ARBA00022801"/>
    </source>
</evidence>